<evidence type="ECO:0000313" key="1">
    <source>
        <dbReference type="EMBL" id="RZU01984.1"/>
    </source>
</evidence>
<organism evidence="1 2">
    <name type="scientific">Kribbella rubisoli</name>
    <dbReference type="NCBI Taxonomy" id="3075929"/>
    <lineage>
        <taxon>Bacteria</taxon>
        <taxon>Bacillati</taxon>
        <taxon>Actinomycetota</taxon>
        <taxon>Actinomycetes</taxon>
        <taxon>Propionibacteriales</taxon>
        <taxon>Kribbellaceae</taxon>
        <taxon>Kribbella</taxon>
    </lineage>
</organism>
<dbReference type="Gene3D" id="3.30.530.20">
    <property type="match status" value="1"/>
</dbReference>
<dbReference type="EMBL" id="SHKR01000018">
    <property type="protein sequence ID" value="RZU01984.1"/>
    <property type="molecule type" value="Genomic_DNA"/>
</dbReference>
<dbReference type="SUPFAM" id="SSF55961">
    <property type="entry name" value="Bet v1-like"/>
    <property type="match status" value="1"/>
</dbReference>
<proteinExistence type="predicted"/>
<reference evidence="1 2" key="1">
    <citation type="journal article" date="2015" name="Stand. Genomic Sci.">
        <title>Genomic Encyclopedia of Bacterial and Archaeal Type Strains, Phase III: the genomes of soil and plant-associated and newly described type strains.</title>
        <authorList>
            <person name="Whitman W.B."/>
            <person name="Woyke T."/>
            <person name="Klenk H.P."/>
            <person name="Zhou Y."/>
            <person name="Lilburn T.G."/>
            <person name="Beck B.J."/>
            <person name="De Vos P."/>
            <person name="Vandamme P."/>
            <person name="Eisen J.A."/>
            <person name="Garrity G."/>
            <person name="Hugenholtz P."/>
            <person name="Kyrpides N.C."/>
        </authorList>
    </citation>
    <scope>NUCLEOTIDE SEQUENCE [LARGE SCALE GENOMIC DNA]</scope>
    <source>
        <strain evidence="1 2">VKM Ac-2540</strain>
    </source>
</reference>
<protein>
    <submittedName>
        <fullName evidence="1">Uncharacterized protein</fullName>
    </submittedName>
</protein>
<name>A0A4Q7VYW9_9ACTN</name>
<gene>
    <name evidence="1" type="ORF">EV645_8100</name>
</gene>
<comment type="caution">
    <text evidence="1">The sequence shown here is derived from an EMBL/GenBank/DDBJ whole genome shotgun (WGS) entry which is preliminary data.</text>
</comment>
<keyword evidence="2" id="KW-1185">Reference proteome</keyword>
<dbReference type="Proteomes" id="UP000292027">
    <property type="component" value="Unassembled WGS sequence"/>
</dbReference>
<sequence length="125" mass="13537">MFCASGPNDVYRAVSTALGRERFWATSAPESGGVISFRLGDGRAGECRIEEAVRDELYRLQYFGRTLTFTLTAGDTGGTELMLSSSDPADCAEVVSLLLRLKASVDFGVDLRNHDEARTASYADS</sequence>
<accession>A0A4Q7VYW9</accession>
<dbReference type="AlphaFoldDB" id="A0A4Q7VYW9"/>
<dbReference type="InterPro" id="IPR023393">
    <property type="entry name" value="START-like_dom_sf"/>
</dbReference>
<evidence type="ECO:0000313" key="2">
    <source>
        <dbReference type="Proteomes" id="UP000292027"/>
    </source>
</evidence>